<accession>A0A2H0UYP9</accession>
<evidence type="ECO:0000313" key="2">
    <source>
        <dbReference type="Proteomes" id="UP000228510"/>
    </source>
</evidence>
<protein>
    <submittedName>
        <fullName evidence="1">Four helix bundle protein</fullName>
    </submittedName>
</protein>
<dbReference type="CDD" id="cd16377">
    <property type="entry name" value="23S_rRNA_IVP_like"/>
    <property type="match status" value="1"/>
</dbReference>
<gene>
    <name evidence="1" type="ORF">COU01_04445</name>
</gene>
<dbReference type="PANTHER" id="PTHR38471">
    <property type="entry name" value="FOUR HELIX BUNDLE PROTEIN"/>
    <property type="match status" value="1"/>
</dbReference>
<dbReference type="SUPFAM" id="SSF158446">
    <property type="entry name" value="IVS-encoded protein-like"/>
    <property type="match status" value="1"/>
</dbReference>
<dbReference type="NCBIfam" id="TIGR02436">
    <property type="entry name" value="four helix bundle protein"/>
    <property type="match status" value="1"/>
</dbReference>
<dbReference type="InterPro" id="IPR036583">
    <property type="entry name" value="23S_rRNA_IVS_sf"/>
</dbReference>
<dbReference type="InterPro" id="IPR012657">
    <property type="entry name" value="23S_rRNA-intervening_sequence"/>
</dbReference>
<dbReference type="AlphaFoldDB" id="A0A2H0UYP9"/>
<proteinExistence type="predicted"/>
<dbReference type="Pfam" id="PF05635">
    <property type="entry name" value="23S_rRNA_IVP"/>
    <property type="match status" value="1"/>
</dbReference>
<sequence length="125" mass="14336">MPTEIKHFTDLKAWQKNHELALAIYQLTKKFPKDEMFSLTSQIRRAGVSITSNIAEGFGRYYFKDKIRFYIMARGSSTEVQNQLILAKDLGYITSAEFNNIKVISFEGYRLICGIVAAMEKAQNL</sequence>
<dbReference type="PANTHER" id="PTHR38471:SF2">
    <property type="entry name" value="FOUR HELIX BUNDLE PROTEIN"/>
    <property type="match status" value="1"/>
</dbReference>
<evidence type="ECO:0000313" key="1">
    <source>
        <dbReference type="EMBL" id="PIR91927.1"/>
    </source>
</evidence>
<dbReference type="Proteomes" id="UP000228510">
    <property type="component" value="Unassembled WGS sequence"/>
</dbReference>
<dbReference type="EMBL" id="PFAT01000058">
    <property type="protein sequence ID" value="PIR91927.1"/>
    <property type="molecule type" value="Genomic_DNA"/>
</dbReference>
<comment type="caution">
    <text evidence="1">The sequence shown here is derived from an EMBL/GenBank/DDBJ whole genome shotgun (WGS) entry which is preliminary data.</text>
</comment>
<reference evidence="2" key="1">
    <citation type="submission" date="2017-09" db="EMBL/GenBank/DDBJ databases">
        <title>Depth-based differentiation of microbial function through sediment-hosted aquifers and enrichment of novel symbionts in the deep terrestrial subsurface.</title>
        <authorList>
            <person name="Probst A.J."/>
            <person name="Ladd B."/>
            <person name="Jarett J.K."/>
            <person name="Geller-Mcgrath D.E."/>
            <person name="Sieber C.M.K."/>
            <person name="Emerson J.B."/>
            <person name="Anantharaman K."/>
            <person name="Thomas B.C."/>
            <person name="Malmstrom R."/>
            <person name="Stieglmeier M."/>
            <person name="Klingl A."/>
            <person name="Woyke T."/>
            <person name="Ryan C.M."/>
            <person name="Banfield J.F."/>
        </authorList>
    </citation>
    <scope>NUCLEOTIDE SEQUENCE [LARGE SCALE GENOMIC DNA]</scope>
</reference>
<organism evidence="1 2">
    <name type="scientific">Candidatus Falkowbacteria bacterium CG10_big_fil_rev_8_21_14_0_10_44_15</name>
    <dbReference type="NCBI Taxonomy" id="1974569"/>
    <lineage>
        <taxon>Bacteria</taxon>
        <taxon>Candidatus Falkowiibacteriota</taxon>
    </lineage>
</organism>
<dbReference type="Gene3D" id="1.20.1440.60">
    <property type="entry name" value="23S rRNA-intervening sequence"/>
    <property type="match status" value="1"/>
</dbReference>
<name>A0A2H0UYP9_9BACT</name>